<proteinExistence type="inferred from homology"/>
<dbReference type="InterPro" id="IPR012944">
    <property type="entry name" value="SusD_RagB_dom"/>
</dbReference>
<evidence type="ECO:0000313" key="8">
    <source>
        <dbReference type="EMBL" id="MBC9795867.1"/>
    </source>
</evidence>
<name>A0A926JRC3_9FLAO</name>
<comment type="subcellular location">
    <subcellularLocation>
        <location evidence="1">Cell outer membrane</location>
    </subcellularLocation>
</comment>
<reference evidence="8 9" key="1">
    <citation type="submission" date="2020-09" db="EMBL/GenBank/DDBJ databases">
        <title>Sinomicrobium weinanense sp. nov., a halophilic bacteria isolated from saline-alkali soil.</title>
        <authorList>
            <person name="Wu P."/>
            <person name="Ren H."/>
            <person name="Mei Y."/>
            <person name="Liang Y."/>
            <person name="Chen Z."/>
        </authorList>
    </citation>
    <scope>NUCLEOTIDE SEQUENCE [LARGE SCALE GENOMIC DNA]</scope>
    <source>
        <strain evidence="8 9">FJxs</strain>
    </source>
</reference>
<dbReference type="Gene3D" id="1.25.40.390">
    <property type="match status" value="1"/>
</dbReference>
<dbReference type="EMBL" id="JACVDC010000016">
    <property type="protein sequence ID" value="MBC9795867.1"/>
    <property type="molecule type" value="Genomic_DNA"/>
</dbReference>
<evidence type="ECO:0000256" key="2">
    <source>
        <dbReference type="ARBA" id="ARBA00006275"/>
    </source>
</evidence>
<evidence type="ECO:0000313" key="9">
    <source>
        <dbReference type="Proteomes" id="UP000653730"/>
    </source>
</evidence>
<dbReference type="InterPro" id="IPR033985">
    <property type="entry name" value="SusD-like_N"/>
</dbReference>
<organism evidence="8 9">
    <name type="scientific">Sinomicrobium weinanense</name>
    <dbReference type="NCBI Taxonomy" id="2842200"/>
    <lineage>
        <taxon>Bacteria</taxon>
        <taxon>Pseudomonadati</taxon>
        <taxon>Bacteroidota</taxon>
        <taxon>Flavobacteriia</taxon>
        <taxon>Flavobacteriales</taxon>
        <taxon>Flavobacteriaceae</taxon>
        <taxon>Sinomicrobium</taxon>
    </lineage>
</organism>
<dbReference type="GO" id="GO:0009279">
    <property type="term" value="C:cell outer membrane"/>
    <property type="evidence" value="ECO:0007669"/>
    <property type="project" value="UniProtKB-SubCell"/>
</dbReference>
<dbReference type="InterPro" id="IPR011990">
    <property type="entry name" value="TPR-like_helical_dom_sf"/>
</dbReference>
<keyword evidence="3" id="KW-0732">Signal</keyword>
<gene>
    <name evidence="8" type="ORF">IBL28_07810</name>
</gene>
<comment type="similarity">
    <text evidence="2">Belongs to the SusD family.</text>
</comment>
<protein>
    <submittedName>
        <fullName evidence="8">RagB/SusD family nutrient uptake outer membrane protein</fullName>
    </submittedName>
</protein>
<feature type="domain" description="RagB/SusD" evidence="6">
    <location>
        <begin position="335"/>
        <end position="452"/>
    </location>
</feature>
<keyword evidence="9" id="KW-1185">Reference proteome</keyword>
<dbReference type="Pfam" id="PF14322">
    <property type="entry name" value="SusD-like_3"/>
    <property type="match status" value="1"/>
</dbReference>
<evidence type="ECO:0000256" key="3">
    <source>
        <dbReference type="ARBA" id="ARBA00022729"/>
    </source>
</evidence>
<dbReference type="AlphaFoldDB" id="A0A926JRC3"/>
<evidence type="ECO:0000259" key="7">
    <source>
        <dbReference type="Pfam" id="PF14322"/>
    </source>
</evidence>
<keyword evidence="4" id="KW-0472">Membrane</keyword>
<evidence type="ECO:0000259" key="6">
    <source>
        <dbReference type="Pfam" id="PF07980"/>
    </source>
</evidence>
<evidence type="ECO:0000256" key="5">
    <source>
        <dbReference type="ARBA" id="ARBA00023237"/>
    </source>
</evidence>
<comment type="caution">
    <text evidence="8">The sequence shown here is derived from an EMBL/GenBank/DDBJ whole genome shotgun (WGS) entry which is preliminary data.</text>
</comment>
<keyword evidence="5" id="KW-0998">Cell outer membrane</keyword>
<evidence type="ECO:0000256" key="4">
    <source>
        <dbReference type="ARBA" id="ARBA00023136"/>
    </source>
</evidence>
<feature type="domain" description="SusD-like N-terminal" evidence="7">
    <location>
        <begin position="16"/>
        <end position="218"/>
    </location>
</feature>
<accession>A0A926JRC3</accession>
<dbReference type="SUPFAM" id="SSF48452">
    <property type="entry name" value="TPR-like"/>
    <property type="match status" value="1"/>
</dbReference>
<dbReference type="Pfam" id="PF07980">
    <property type="entry name" value="SusD_RagB"/>
    <property type="match status" value="1"/>
</dbReference>
<dbReference type="RefSeq" id="WP_216334947.1">
    <property type="nucleotide sequence ID" value="NZ_JACVDC010000016.1"/>
</dbReference>
<evidence type="ECO:0000256" key="1">
    <source>
        <dbReference type="ARBA" id="ARBA00004442"/>
    </source>
</evidence>
<dbReference type="Proteomes" id="UP000653730">
    <property type="component" value="Unassembled WGS sequence"/>
</dbReference>
<sequence length="454" mass="51722">MIALILLSACSKMDSWLDEKETLSDSRPTTLEDMRAILDYAEWMNYCFPDIGNVSADHIYLDMVAFNSAPEVGRNAYTWADIIFDENLGSADWTYGYRTIAHANIVLDGLTSIQKNNANTREYDGVKGTALFFRAFAYYGLAQLFCKPYSENASDDLGLPIRTTSDININPQRSSLKATYDRMIKDLEEAIPLLPDISDYQTRPTKLAAWGLLAKIYLCMENYGSAEKYADMTLESYDILLDFNDSTLVSTSSVYRFPSHPDNPEILFWAASNQNVVIIPLTVMIGSVDQGLYKLYDDNDLRKKYFYFDEGDNKVKFRGTYSAINRNFAGIATNEILLIRAECLVRNGNVAAALADLNTLLEKRYLKGTFESLAFENPDNLLIKILEERRKELPYTGQVRWEDLRRLNKTPRFAKTLTKEIDGTTYSLPPNSPRYVYPIPPIDVQLSNLQQNER</sequence>